<reference evidence="8 9" key="1">
    <citation type="submission" date="2021-11" db="EMBL/GenBank/DDBJ databases">
        <title>Aliifidinibius sp. nov., a new bacterium isolated from saline soil.</title>
        <authorList>
            <person name="Galisteo C."/>
            <person name="De La Haba R."/>
            <person name="Sanchez-Porro C."/>
            <person name="Ventosa A."/>
        </authorList>
    </citation>
    <scope>NUCLEOTIDE SEQUENCE [LARGE SCALE GENOMIC DNA]</scope>
    <source>
        <strain evidence="8 9">KACC 190600</strain>
    </source>
</reference>
<dbReference type="EMBL" id="JAJNDC010000002">
    <property type="protein sequence ID" value="MCW9713259.1"/>
    <property type="molecule type" value="Genomic_DNA"/>
</dbReference>
<evidence type="ECO:0000256" key="3">
    <source>
        <dbReference type="ARBA" id="ARBA00012663"/>
    </source>
</evidence>
<dbReference type="EC" id="3.2.1.52" evidence="3"/>
<evidence type="ECO:0000259" key="7">
    <source>
        <dbReference type="Pfam" id="PF00933"/>
    </source>
</evidence>
<evidence type="ECO:0000256" key="4">
    <source>
        <dbReference type="ARBA" id="ARBA00022801"/>
    </source>
</evidence>
<organism evidence="8 9">
    <name type="scientific">Fodinibius salicampi</name>
    <dbReference type="NCBI Taxonomy" id="1920655"/>
    <lineage>
        <taxon>Bacteria</taxon>
        <taxon>Pseudomonadati</taxon>
        <taxon>Balneolota</taxon>
        <taxon>Balneolia</taxon>
        <taxon>Balneolales</taxon>
        <taxon>Balneolaceae</taxon>
        <taxon>Fodinibius</taxon>
    </lineage>
</organism>
<dbReference type="PROSITE" id="PS51257">
    <property type="entry name" value="PROKAR_LIPOPROTEIN"/>
    <property type="match status" value="1"/>
</dbReference>
<keyword evidence="9" id="KW-1185">Reference proteome</keyword>
<dbReference type="GO" id="GO:0016787">
    <property type="term" value="F:hydrolase activity"/>
    <property type="evidence" value="ECO:0007669"/>
    <property type="project" value="UniProtKB-KW"/>
</dbReference>
<accession>A0ABT3PZI9</accession>
<dbReference type="SUPFAM" id="SSF51445">
    <property type="entry name" value="(Trans)glycosidases"/>
    <property type="match status" value="1"/>
</dbReference>
<dbReference type="PANTHER" id="PTHR30480:SF13">
    <property type="entry name" value="BETA-HEXOSAMINIDASE"/>
    <property type="match status" value="1"/>
</dbReference>
<evidence type="ECO:0000256" key="6">
    <source>
        <dbReference type="SAM" id="SignalP"/>
    </source>
</evidence>
<proteinExistence type="inferred from homology"/>
<dbReference type="Gene3D" id="3.20.20.300">
    <property type="entry name" value="Glycoside hydrolase, family 3, N-terminal domain"/>
    <property type="match status" value="1"/>
</dbReference>
<dbReference type="PANTHER" id="PTHR30480">
    <property type="entry name" value="BETA-HEXOSAMINIDASE-RELATED"/>
    <property type="match status" value="1"/>
</dbReference>
<dbReference type="InterPro" id="IPR001764">
    <property type="entry name" value="Glyco_hydro_3_N"/>
</dbReference>
<protein>
    <recommendedName>
        <fullName evidence="3">beta-N-acetylhexosaminidase</fullName>
        <ecNumber evidence="3">3.2.1.52</ecNumber>
    </recommendedName>
</protein>
<sequence>MKPLILSLALLFTFAGSACSQQDTNESHTEDVSLNKKIGEMLNIGFRGMTIADTNHIVRDITKYHLGGVTLFDYDVPLGKAERNIKSPEQLKTLINDLQSLSETPLIVAIDQEGGKVARLKPNRGFPASVSAQYLGQLNNLDSTRYYARQTAEMLSDLGINTNLAPVVDVNTNPDNPVIGGLERSFSSDPQEVTNHAKTYIKVLHEHDILTTLKHFPGHGSSEKDSHLGVVDVTDTWSANELIPYRELIDSGLVDLIMTAHIYNARWDSSYPATLSKPVITGMLRDSLSYDGVVISDDLMMGAIRKEYGLKTAIRQAINAGVDILSFANNSVYDPEIVPKANRLIKELLKEGEISEDQIDQSYNRIITVKEEL</sequence>
<evidence type="ECO:0000313" key="9">
    <source>
        <dbReference type="Proteomes" id="UP001207337"/>
    </source>
</evidence>
<keyword evidence="5" id="KW-0326">Glycosidase</keyword>
<feature type="chain" id="PRO_5046311315" description="beta-N-acetylhexosaminidase" evidence="6">
    <location>
        <begin position="21"/>
        <end position="373"/>
    </location>
</feature>
<keyword evidence="6" id="KW-0732">Signal</keyword>
<feature type="domain" description="Glycoside hydrolase family 3 N-terminal" evidence="7">
    <location>
        <begin position="34"/>
        <end position="369"/>
    </location>
</feature>
<comment type="caution">
    <text evidence="8">The sequence shown here is derived from an EMBL/GenBank/DDBJ whole genome shotgun (WGS) entry which is preliminary data.</text>
</comment>
<dbReference type="InterPro" id="IPR050226">
    <property type="entry name" value="NagZ_Beta-hexosaminidase"/>
</dbReference>
<comment type="similarity">
    <text evidence="2">Belongs to the glycosyl hydrolase 3 family.</text>
</comment>
<dbReference type="InterPro" id="IPR036962">
    <property type="entry name" value="Glyco_hydro_3_N_sf"/>
</dbReference>
<name>A0ABT3PZI9_9BACT</name>
<evidence type="ECO:0000313" key="8">
    <source>
        <dbReference type="EMBL" id="MCW9713259.1"/>
    </source>
</evidence>
<dbReference type="Pfam" id="PF00933">
    <property type="entry name" value="Glyco_hydro_3"/>
    <property type="match status" value="1"/>
</dbReference>
<gene>
    <name evidence="8" type="ORF">LQ318_10110</name>
</gene>
<feature type="signal peptide" evidence="6">
    <location>
        <begin position="1"/>
        <end position="20"/>
    </location>
</feature>
<evidence type="ECO:0000256" key="2">
    <source>
        <dbReference type="ARBA" id="ARBA00005336"/>
    </source>
</evidence>
<evidence type="ECO:0000256" key="1">
    <source>
        <dbReference type="ARBA" id="ARBA00001231"/>
    </source>
</evidence>
<dbReference type="RefSeq" id="WP_265789800.1">
    <property type="nucleotide sequence ID" value="NZ_BAABRS010000002.1"/>
</dbReference>
<keyword evidence="4 8" id="KW-0378">Hydrolase</keyword>
<evidence type="ECO:0000256" key="5">
    <source>
        <dbReference type="ARBA" id="ARBA00023295"/>
    </source>
</evidence>
<dbReference type="Proteomes" id="UP001207337">
    <property type="component" value="Unassembled WGS sequence"/>
</dbReference>
<dbReference type="InterPro" id="IPR017853">
    <property type="entry name" value="GH"/>
</dbReference>
<comment type="catalytic activity">
    <reaction evidence="1">
        <text>Hydrolysis of terminal non-reducing N-acetyl-D-hexosamine residues in N-acetyl-beta-D-hexosaminides.</text>
        <dbReference type="EC" id="3.2.1.52"/>
    </reaction>
</comment>